<evidence type="ECO:0000256" key="2">
    <source>
        <dbReference type="ARBA" id="ARBA00022448"/>
    </source>
</evidence>
<organism evidence="6 7">
    <name type="scientific">Mesorhizobium liriopis</name>
    <dbReference type="NCBI Taxonomy" id="2953882"/>
    <lineage>
        <taxon>Bacteria</taxon>
        <taxon>Pseudomonadati</taxon>
        <taxon>Pseudomonadota</taxon>
        <taxon>Alphaproteobacteria</taxon>
        <taxon>Hyphomicrobiales</taxon>
        <taxon>Phyllobacteriaceae</taxon>
        <taxon>Mesorhizobium</taxon>
    </lineage>
</organism>
<evidence type="ECO:0000259" key="5">
    <source>
        <dbReference type="PROSITE" id="PS50893"/>
    </source>
</evidence>
<dbReference type="PROSITE" id="PS00211">
    <property type="entry name" value="ABC_TRANSPORTER_1"/>
    <property type="match status" value="1"/>
</dbReference>
<comment type="similarity">
    <text evidence="1">Belongs to the ABC transporter superfamily.</text>
</comment>
<dbReference type="PROSITE" id="PS50893">
    <property type="entry name" value="ABC_TRANSPORTER_2"/>
    <property type="match status" value="1"/>
</dbReference>
<protein>
    <submittedName>
        <fullName evidence="6">ATP-binding cassette domain-containing protein</fullName>
    </submittedName>
</protein>
<dbReference type="InterPro" id="IPR027417">
    <property type="entry name" value="P-loop_NTPase"/>
</dbReference>
<gene>
    <name evidence="6" type="ORF">NGM99_11665</name>
</gene>
<comment type="caution">
    <text evidence="6">The sequence shown here is derived from an EMBL/GenBank/DDBJ whole genome shotgun (WGS) entry which is preliminary data.</text>
</comment>
<keyword evidence="2" id="KW-0813">Transport</keyword>
<dbReference type="Pfam" id="PF00005">
    <property type="entry name" value="ABC_tran"/>
    <property type="match status" value="1"/>
</dbReference>
<keyword evidence="3" id="KW-0547">Nucleotide-binding</keyword>
<keyword evidence="4 6" id="KW-0067">ATP-binding</keyword>
<dbReference type="InterPro" id="IPR003439">
    <property type="entry name" value="ABC_transporter-like_ATP-bd"/>
</dbReference>
<dbReference type="InterPro" id="IPR003593">
    <property type="entry name" value="AAA+_ATPase"/>
</dbReference>
<name>A0ABT1C6J4_9HYPH</name>
<dbReference type="SMART" id="SM00382">
    <property type="entry name" value="AAA"/>
    <property type="match status" value="1"/>
</dbReference>
<evidence type="ECO:0000313" key="7">
    <source>
        <dbReference type="Proteomes" id="UP001205906"/>
    </source>
</evidence>
<sequence>MAAAVTGLQLSQIEIRSNAAKLLGIDAHVAPGTVLTVMGPSGSGKSTLLGFLGGFLAQAFTASGRVRIDGEDITALAPQSRGAGLLFQDALLFPHMSVLGNLLFALPPTVKTRAAREAAAEQALTEMDLKGFGPRHPDTLSGGQRARVALARTLLSQPRFLLLDEPFSRLDAPLRAQARRLVFSEAQKRTLPVVLVTHDMADAEAADGPVIRIGTPA</sequence>
<dbReference type="EMBL" id="JAMXQS010000005">
    <property type="protein sequence ID" value="MCO6050439.1"/>
    <property type="molecule type" value="Genomic_DNA"/>
</dbReference>
<dbReference type="Gene3D" id="3.40.50.300">
    <property type="entry name" value="P-loop containing nucleotide triphosphate hydrolases"/>
    <property type="match status" value="1"/>
</dbReference>
<dbReference type="InterPro" id="IPR017871">
    <property type="entry name" value="ABC_transporter-like_CS"/>
</dbReference>
<keyword evidence="7" id="KW-1185">Reference proteome</keyword>
<accession>A0ABT1C6J4</accession>
<feature type="domain" description="ABC transporter" evidence="5">
    <location>
        <begin position="5"/>
        <end position="213"/>
    </location>
</feature>
<evidence type="ECO:0000313" key="6">
    <source>
        <dbReference type="EMBL" id="MCO6050439.1"/>
    </source>
</evidence>
<evidence type="ECO:0000256" key="3">
    <source>
        <dbReference type="ARBA" id="ARBA00022741"/>
    </source>
</evidence>
<dbReference type="RefSeq" id="WP_252819057.1">
    <property type="nucleotide sequence ID" value="NZ_JAMXQS010000005.1"/>
</dbReference>
<dbReference type="PANTHER" id="PTHR42781:SF4">
    <property type="entry name" value="SPERMIDINE_PUTRESCINE IMPORT ATP-BINDING PROTEIN POTA"/>
    <property type="match status" value="1"/>
</dbReference>
<reference evidence="6 7" key="1">
    <citation type="submission" date="2022-06" db="EMBL/GenBank/DDBJ databases">
        <title>Mesorhizobium sp. strain RP14 Genome sequencing and assembly.</title>
        <authorList>
            <person name="Kim I."/>
        </authorList>
    </citation>
    <scope>NUCLEOTIDE SEQUENCE [LARGE SCALE GENOMIC DNA]</scope>
    <source>
        <strain evidence="7">RP14(2022)</strain>
    </source>
</reference>
<evidence type="ECO:0000256" key="4">
    <source>
        <dbReference type="ARBA" id="ARBA00022840"/>
    </source>
</evidence>
<proteinExistence type="inferred from homology"/>
<dbReference type="Proteomes" id="UP001205906">
    <property type="component" value="Unassembled WGS sequence"/>
</dbReference>
<dbReference type="InterPro" id="IPR050093">
    <property type="entry name" value="ABC_SmlMolc_Importer"/>
</dbReference>
<dbReference type="SUPFAM" id="SSF52540">
    <property type="entry name" value="P-loop containing nucleoside triphosphate hydrolases"/>
    <property type="match status" value="1"/>
</dbReference>
<evidence type="ECO:0000256" key="1">
    <source>
        <dbReference type="ARBA" id="ARBA00005417"/>
    </source>
</evidence>
<dbReference type="PANTHER" id="PTHR42781">
    <property type="entry name" value="SPERMIDINE/PUTRESCINE IMPORT ATP-BINDING PROTEIN POTA"/>
    <property type="match status" value="1"/>
</dbReference>
<dbReference type="GO" id="GO:0005524">
    <property type="term" value="F:ATP binding"/>
    <property type="evidence" value="ECO:0007669"/>
    <property type="project" value="UniProtKB-KW"/>
</dbReference>